<gene>
    <name evidence="4" type="ORF">S06H3_66129</name>
</gene>
<dbReference type="SUPFAM" id="SSF51735">
    <property type="entry name" value="NAD(P)-binding Rossmann-fold domains"/>
    <property type="match status" value="1"/>
</dbReference>
<dbReference type="Gene3D" id="3.40.50.720">
    <property type="entry name" value="NAD(P)-binding Rossmann-like Domain"/>
    <property type="match status" value="1"/>
</dbReference>
<keyword evidence="1" id="KW-0521">NADP</keyword>
<comment type="caution">
    <text evidence="4">The sequence shown here is derived from an EMBL/GenBank/DDBJ whole genome shotgun (WGS) entry which is preliminary data.</text>
</comment>
<evidence type="ECO:0000256" key="2">
    <source>
        <dbReference type="ARBA" id="ARBA00023002"/>
    </source>
</evidence>
<evidence type="ECO:0000313" key="4">
    <source>
        <dbReference type="EMBL" id="GAI64149.1"/>
    </source>
</evidence>
<dbReference type="Pfam" id="PF01113">
    <property type="entry name" value="DapB_N"/>
    <property type="match status" value="1"/>
</dbReference>
<dbReference type="GO" id="GO:0009089">
    <property type="term" value="P:lysine biosynthetic process via diaminopimelate"/>
    <property type="evidence" value="ECO:0007669"/>
    <property type="project" value="InterPro"/>
</dbReference>
<name>X1S8P2_9ZZZZ</name>
<feature type="non-terminal residue" evidence="4">
    <location>
        <position position="1"/>
    </location>
</feature>
<dbReference type="EMBL" id="BARV01044887">
    <property type="protein sequence ID" value="GAI64149.1"/>
    <property type="molecule type" value="Genomic_DNA"/>
</dbReference>
<feature type="domain" description="Dihydrodipicolinate reductase N-terminal" evidence="3">
    <location>
        <begin position="7"/>
        <end position="71"/>
    </location>
</feature>
<dbReference type="AlphaFoldDB" id="X1S8P2"/>
<evidence type="ECO:0000259" key="3">
    <source>
        <dbReference type="Pfam" id="PF01113"/>
    </source>
</evidence>
<feature type="non-terminal residue" evidence="4">
    <location>
        <position position="71"/>
    </location>
</feature>
<protein>
    <recommendedName>
        <fullName evidence="3">Dihydrodipicolinate reductase N-terminal domain-containing protein</fullName>
    </recommendedName>
</protein>
<sequence>GLNSPLAQDANDIRIIAAIEAKENQFVGKIVFDIKILDDILAAINDADCVVEFTNHNATMDNLRKVKEYKK</sequence>
<evidence type="ECO:0000256" key="1">
    <source>
        <dbReference type="ARBA" id="ARBA00022857"/>
    </source>
</evidence>
<dbReference type="GO" id="GO:0008839">
    <property type="term" value="F:4-hydroxy-tetrahydrodipicolinate reductase"/>
    <property type="evidence" value="ECO:0007669"/>
    <property type="project" value="InterPro"/>
</dbReference>
<organism evidence="4">
    <name type="scientific">marine sediment metagenome</name>
    <dbReference type="NCBI Taxonomy" id="412755"/>
    <lineage>
        <taxon>unclassified sequences</taxon>
        <taxon>metagenomes</taxon>
        <taxon>ecological metagenomes</taxon>
    </lineage>
</organism>
<accession>X1S8P2</accession>
<proteinExistence type="predicted"/>
<dbReference type="InterPro" id="IPR036291">
    <property type="entry name" value="NAD(P)-bd_dom_sf"/>
</dbReference>
<reference evidence="4" key="1">
    <citation type="journal article" date="2014" name="Front. Microbiol.">
        <title>High frequency of phylogenetically diverse reductive dehalogenase-homologous genes in deep subseafloor sedimentary metagenomes.</title>
        <authorList>
            <person name="Kawai M."/>
            <person name="Futagami T."/>
            <person name="Toyoda A."/>
            <person name="Takaki Y."/>
            <person name="Nishi S."/>
            <person name="Hori S."/>
            <person name="Arai W."/>
            <person name="Tsubouchi T."/>
            <person name="Morono Y."/>
            <person name="Uchiyama I."/>
            <person name="Ito T."/>
            <person name="Fujiyama A."/>
            <person name="Inagaki F."/>
            <person name="Takami H."/>
        </authorList>
    </citation>
    <scope>NUCLEOTIDE SEQUENCE</scope>
    <source>
        <strain evidence="4">Expedition CK06-06</strain>
    </source>
</reference>
<keyword evidence="2" id="KW-0560">Oxidoreductase</keyword>
<dbReference type="InterPro" id="IPR000846">
    <property type="entry name" value="DapB_N"/>
</dbReference>